<evidence type="ECO:0000313" key="2">
    <source>
        <dbReference type="Proteomes" id="UP000692954"/>
    </source>
</evidence>
<dbReference type="Proteomes" id="UP000692954">
    <property type="component" value="Unassembled WGS sequence"/>
</dbReference>
<gene>
    <name evidence="1" type="ORF">PSON_ATCC_30995.1.T1250049</name>
</gene>
<protein>
    <submittedName>
        <fullName evidence="1">Uncharacterized protein</fullName>
    </submittedName>
</protein>
<proteinExistence type="predicted"/>
<keyword evidence="2" id="KW-1185">Reference proteome</keyword>
<dbReference type="AlphaFoldDB" id="A0A8S1QY50"/>
<sequence>MSSIITYSKNDLTNNNITNERINALKNSFNINIVEQEKINTNLILERFKDVVQSKIFFFDSF</sequence>
<organism evidence="1 2">
    <name type="scientific">Paramecium sonneborni</name>
    <dbReference type="NCBI Taxonomy" id="65129"/>
    <lineage>
        <taxon>Eukaryota</taxon>
        <taxon>Sar</taxon>
        <taxon>Alveolata</taxon>
        <taxon>Ciliophora</taxon>
        <taxon>Intramacronucleata</taxon>
        <taxon>Oligohymenophorea</taxon>
        <taxon>Peniculida</taxon>
        <taxon>Parameciidae</taxon>
        <taxon>Paramecium</taxon>
    </lineage>
</organism>
<comment type="caution">
    <text evidence="1">The sequence shown here is derived from an EMBL/GenBank/DDBJ whole genome shotgun (WGS) entry which is preliminary data.</text>
</comment>
<evidence type="ECO:0000313" key="1">
    <source>
        <dbReference type="EMBL" id="CAD8120233.1"/>
    </source>
</evidence>
<name>A0A8S1QY50_9CILI</name>
<dbReference type="EMBL" id="CAJJDN010000125">
    <property type="protein sequence ID" value="CAD8120233.1"/>
    <property type="molecule type" value="Genomic_DNA"/>
</dbReference>
<accession>A0A8S1QY50</accession>
<reference evidence="1" key="1">
    <citation type="submission" date="2021-01" db="EMBL/GenBank/DDBJ databases">
        <authorList>
            <consortium name="Genoscope - CEA"/>
            <person name="William W."/>
        </authorList>
    </citation>
    <scope>NUCLEOTIDE SEQUENCE</scope>
</reference>